<keyword evidence="2" id="KW-1185">Reference proteome</keyword>
<protein>
    <submittedName>
        <fullName evidence="1">Uncharacterized protein</fullName>
    </submittedName>
</protein>
<dbReference type="EMBL" id="OU503040">
    <property type="protein sequence ID" value="CAI9761395.1"/>
    <property type="molecule type" value="Genomic_DNA"/>
</dbReference>
<gene>
    <name evidence="1" type="ORF">FPE_LOCUS8825</name>
</gene>
<evidence type="ECO:0000313" key="1">
    <source>
        <dbReference type="EMBL" id="CAI9761395.1"/>
    </source>
</evidence>
<name>A0AAD2DRN9_9LAMI</name>
<organism evidence="1 2">
    <name type="scientific">Fraxinus pennsylvanica</name>
    <dbReference type="NCBI Taxonomy" id="56036"/>
    <lineage>
        <taxon>Eukaryota</taxon>
        <taxon>Viridiplantae</taxon>
        <taxon>Streptophyta</taxon>
        <taxon>Embryophyta</taxon>
        <taxon>Tracheophyta</taxon>
        <taxon>Spermatophyta</taxon>
        <taxon>Magnoliopsida</taxon>
        <taxon>eudicotyledons</taxon>
        <taxon>Gunneridae</taxon>
        <taxon>Pentapetalae</taxon>
        <taxon>asterids</taxon>
        <taxon>lamiids</taxon>
        <taxon>Lamiales</taxon>
        <taxon>Oleaceae</taxon>
        <taxon>Oleeae</taxon>
        <taxon>Fraxinus</taxon>
    </lineage>
</organism>
<reference evidence="1" key="1">
    <citation type="submission" date="2023-05" db="EMBL/GenBank/DDBJ databases">
        <authorList>
            <person name="Huff M."/>
        </authorList>
    </citation>
    <scope>NUCLEOTIDE SEQUENCE</scope>
</reference>
<dbReference type="AlphaFoldDB" id="A0AAD2DRN9"/>
<dbReference type="Proteomes" id="UP000834106">
    <property type="component" value="Chromosome 5"/>
</dbReference>
<sequence>MISDTADKVGPDGVLSIKSLSSFETTVDMEEGMDDTCKEAIRDKQEEELLLNTENADFSIISKSIVEEEEKLIGEQLKEDEENMNEPKKKPHLNDLQFTKLDELLTHLR</sequence>
<accession>A0AAD2DRN9</accession>
<evidence type="ECO:0000313" key="2">
    <source>
        <dbReference type="Proteomes" id="UP000834106"/>
    </source>
</evidence>
<proteinExistence type="predicted"/>